<dbReference type="GO" id="GO:0140664">
    <property type="term" value="F:ATP-dependent DNA damage sensor activity"/>
    <property type="evidence" value="ECO:0007669"/>
    <property type="project" value="InterPro"/>
</dbReference>
<evidence type="ECO:0000256" key="5">
    <source>
        <dbReference type="HAMAP-Rule" id="MF_00149"/>
    </source>
</evidence>
<feature type="domain" description="MutL C-terminal dimerisation" evidence="7">
    <location>
        <begin position="497"/>
        <end position="643"/>
    </location>
</feature>
<dbReference type="GO" id="GO:0005524">
    <property type="term" value="F:ATP binding"/>
    <property type="evidence" value="ECO:0007669"/>
    <property type="project" value="InterPro"/>
</dbReference>
<evidence type="ECO:0000256" key="4">
    <source>
        <dbReference type="ARBA" id="ARBA00023204"/>
    </source>
</evidence>
<keyword evidence="4 5" id="KW-0234">DNA repair</keyword>
<evidence type="ECO:0000256" key="6">
    <source>
        <dbReference type="SAM" id="MobiDB-lite"/>
    </source>
</evidence>
<keyword evidence="9" id="KW-0540">Nuclease</keyword>
<dbReference type="CDD" id="cd00782">
    <property type="entry name" value="MutL_Trans"/>
    <property type="match status" value="1"/>
</dbReference>
<dbReference type="Pfam" id="PF08676">
    <property type="entry name" value="MutL_C"/>
    <property type="match status" value="1"/>
</dbReference>
<dbReference type="InterPro" id="IPR002099">
    <property type="entry name" value="MutL/Mlh/PMS"/>
</dbReference>
<sequence length="686" mass="75350">MGRIRVLSDQVANQIAAGEVVDRPASVVKELLENALDAGAHRIRVEVEAGGRKLIRIADDGQGMNRDDALLAFERHATSKLRTAEELLSICTLGFRGEALPSIASVARVSLETSTGEEAGTRMDIAGGKILHVEDAPIPRGTTISVSDLFFNTPARRKFLRAESTELSHVTALVTHYALAHPEKHFELVSASHTLVSAPPVSRPAERIYQIFGKETLSQLLPVAAEIRFDRAGLPEPPPWKRDPDEPPRDPGALRVSGFYSKPELQKLNRNSIYIFVNKRLIRDRLLLHAIAEAYRNIIPPTSSPVVLLFLEMPPEEVDVNVHPAKTEVRFRQQSLVHDFVRDSLRNALIAARPSAAFMAALDSSPAASPSLIPVPISRLPGAPHDLNPDLNPSVPPDSDAGLIPTSDAFQLTPRPISPLPGKLPFGDSEIATRVEQQTFRQVAAALLDAPANEAGHESCSPELANTFPNQAAQTGTAQVEADQAAANLNQLGSLRPLGQLRESFILATGDQGLWIIDQHVAHERILFEKILRDRQVEKVHRQRLLMPLLVELKPWQMVIFAQIADELEQNGFEVEPFGPQTLAVKGAPVGLEGSALERMLTQVIEQSEAPSEPTLNENLTSLRTRIAASIACHSAIKINTPLDPKRMEWLLLELAKTEHPTSCPHGRPIALLYSWKDIQRAFHRI</sequence>
<dbReference type="NCBIfam" id="TIGR00585">
    <property type="entry name" value="mutl"/>
    <property type="match status" value="1"/>
</dbReference>
<dbReference type="GO" id="GO:0032300">
    <property type="term" value="C:mismatch repair complex"/>
    <property type="evidence" value="ECO:0007669"/>
    <property type="project" value="InterPro"/>
</dbReference>
<dbReference type="GO" id="GO:0004519">
    <property type="term" value="F:endonuclease activity"/>
    <property type="evidence" value="ECO:0007669"/>
    <property type="project" value="UniProtKB-KW"/>
</dbReference>
<dbReference type="GO" id="GO:0006298">
    <property type="term" value="P:mismatch repair"/>
    <property type="evidence" value="ECO:0007669"/>
    <property type="project" value="UniProtKB-UniRule"/>
</dbReference>
<dbReference type="PANTHER" id="PTHR10073">
    <property type="entry name" value="DNA MISMATCH REPAIR PROTEIN MLH, PMS, MUTL"/>
    <property type="match status" value="1"/>
</dbReference>
<dbReference type="Gene3D" id="3.30.230.10">
    <property type="match status" value="1"/>
</dbReference>
<dbReference type="AlphaFoldDB" id="A0AAU7DLA2"/>
<gene>
    <name evidence="5 9" type="primary">mutL</name>
    <name evidence="9" type="ORF">P8935_06295</name>
</gene>
<dbReference type="InterPro" id="IPR014762">
    <property type="entry name" value="DNA_mismatch_repair_CS"/>
</dbReference>
<keyword evidence="9" id="KW-0378">Hydrolase</keyword>
<dbReference type="EMBL" id="CP121196">
    <property type="protein sequence ID" value="XBH18922.1"/>
    <property type="molecule type" value="Genomic_DNA"/>
</dbReference>
<accession>A0AAU7DLA2</accession>
<evidence type="ECO:0000313" key="9">
    <source>
        <dbReference type="EMBL" id="XBH18922.1"/>
    </source>
</evidence>
<dbReference type="Gene3D" id="3.30.1370.100">
    <property type="entry name" value="MutL, C-terminal domain, regulatory subdomain"/>
    <property type="match status" value="1"/>
</dbReference>
<comment type="function">
    <text evidence="5">This protein is involved in the repair of mismatches in DNA. It is required for dam-dependent methyl-directed DNA mismatch repair. May act as a 'molecular matchmaker', a protein that promotes the formation of a stable complex between two or more DNA-binding proteins in an ATP-dependent manner without itself being part of a final effector complex.</text>
</comment>
<dbReference type="InterPro" id="IPR038973">
    <property type="entry name" value="MutL/Mlh/Pms-like"/>
</dbReference>
<dbReference type="RefSeq" id="WP_348264140.1">
    <property type="nucleotide sequence ID" value="NZ_CP121196.1"/>
</dbReference>
<evidence type="ECO:0000256" key="1">
    <source>
        <dbReference type="ARBA" id="ARBA00006082"/>
    </source>
</evidence>
<dbReference type="InterPro" id="IPR013507">
    <property type="entry name" value="DNA_mismatch_S5_2-like"/>
</dbReference>
<dbReference type="PROSITE" id="PS00058">
    <property type="entry name" value="DNA_MISMATCH_REPAIR_1"/>
    <property type="match status" value="1"/>
</dbReference>
<dbReference type="SMART" id="SM00853">
    <property type="entry name" value="MutL_C"/>
    <property type="match status" value="1"/>
</dbReference>
<dbReference type="PANTHER" id="PTHR10073:SF12">
    <property type="entry name" value="DNA MISMATCH REPAIR PROTEIN MLH1"/>
    <property type="match status" value="1"/>
</dbReference>
<dbReference type="InterPro" id="IPR042120">
    <property type="entry name" value="MutL_C_dimsub"/>
</dbReference>
<dbReference type="SMART" id="SM01340">
    <property type="entry name" value="DNA_mis_repair"/>
    <property type="match status" value="1"/>
</dbReference>
<proteinExistence type="inferred from homology"/>
<dbReference type="InterPro" id="IPR042121">
    <property type="entry name" value="MutL_C_regsub"/>
</dbReference>
<feature type="compositionally biased region" description="Basic and acidic residues" evidence="6">
    <location>
        <begin position="232"/>
        <end position="249"/>
    </location>
</feature>
<dbReference type="InterPro" id="IPR020667">
    <property type="entry name" value="DNA_mismatch_repair_MutL"/>
</dbReference>
<organism evidence="9">
    <name type="scientific">Telmatobacter sp. DSM 110680</name>
    <dbReference type="NCBI Taxonomy" id="3036704"/>
    <lineage>
        <taxon>Bacteria</taxon>
        <taxon>Pseudomonadati</taxon>
        <taxon>Acidobacteriota</taxon>
        <taxon>Terriglobia</taxon>
        <taxon>Terriglobales</taxon>
        <taxon>Acidobacteriaceae</taxon>
        <taxon>Telmatobacter</taxon>
    </lineage>
</organism>
<dbReference type="SUPFAM" id="SSF118116">
    <property type="entry name" value="DNA mismatch repair protein MutL"/>
    <property type="match status" value="1"/>
</dbReference>
<dbReference type="Gene3D" id="3.30.1540.20">
    <property type="entry name" value="MutL, C-terminal domain, dimerisation subdomain"/>
    <property type="match status" value="1"/>
</dbReference>
<dbReference type="FunFam" id="3.30.565.10:FF:000003">
    <property type="entry name" value="DNA mismatch repair endonuclease MutL"/>
    <property type="match status" value="1"/>
</dbReference>
<dbReference type="Pfam" id="PF01119">
    <property type="entry name" value="DNA_mis_repair"/>
    <property type="match status" value="1"/>
</dbReference>
<dbReference type="InterPro" id="IPR014721">
    <property type="entry name" value="Ribsml_uS5_D2-typ_fold_subgr"/>
</dbReference>
<name>A0AAU7DLA2_9BACT</name>
<dbReference type="CDD" id="cd16926">
    <property type="entry name" value="HATPase_MutL-MLH-PMS-like"/>
    <property type="match status" value="1"/>
</dbReference>
<dbReference type="GO" id="GO:0030983">
    <property type="term" value="F:mismatched DNA binding"/>
    <property type="evidence" value="ECO:0007669"/>
    <property type="project" value="InterPro"/>
</dbReference>
<comment type="similarity">
    <text evidence="1 5">Belongs to the DNA mismatch repair MutL/HexB family.</text>
</comment>
<evidence type="ECO:0000259" key="8">
    <source>
        <dbReference type="SMART" id="SM01340"/>
    </source>
</evidence>
<reference evidence="9" key="1">
    <citation type="submission" date="2023-03" db="EMBL/GenBank/DDBJ databases">
        <title>Edaphobacter sp.</title>
        <authorList>
            <person name="Huber K.J."/>
            <person name="Papendorf J."/>
            <person name="Pilke C."/>
            <person name="Bunk B."/>
            <person name="Sproeer C."/>
            <person name="Pester M."/>
        </authorList>
    </citation>
    <scope>NUCLEOTIDE SEQUENCE</scope>
    <source>
        <strain evidence="9">DSM 110680</strain>
    </source>
</reference>
<dbReference type="SUPFAM" id="SSF54211">
    <property type="entry name" value="Ribosomal protein S5 domain 2-like"/>
    <property type="match status" value="1"/>
</dbReference>
<dbReference type="SUPFAM" id="SSF55874">
    <property type="entry name" value="ATPase domain of HSP90 chaperone/DNA topoisomerase II/histidine kinase"/>
    <property type="match status" value="1"/>
</dbReference>
<dbReference type="InterPro" id="IPR037198">
    <property type="entry name" value="MutL_C_sf"/>
</dbReference>
<keyword evidence="9" id="KW-0255">Endonuclease</keyword>
<protein>
    <recommendedName>
        <fullName evidence="2 5">DNA mismatch repair protein MutL</fullName>
    </recommendedName>
</protein>
<keyword evidence="3 5" id="KW-0227">DNA damage</keyword>
<dbReference type="HAMAP" id="MF_00149">
    <property type="entry name" value="DNA_mis_repair"/>
    <property type="match status" value="1"/>
</dbReference>
<evidence type="ECO:0000256" key="2">
    <source>
        <dbReference type="ARBA" id="ARBA00021975"/>
    </source>
</evidence>
<evidence type="ECO:0000259" key="7">
    <source>
        <dbReference type="SMART" id="SM00853"/>
    </source>
</evidence>
<dbReference type="Gene3D" id="3.30.565.10">
    <property type="entry name" value="Histidine kinase-like ATPase, C-terminal domain"/>
    <property type="match status" value="1"/>
</dbReference>
<dbReference type="InterPro" id="IPR036890">
    <property type="entry name" value="HATPase_C_sf"/>
</dbReference>
<dbReference type="GO" id="GO:0016887">
    <property type="term" value="F:ATP hydrolysis activity"/>
    <property type="evidence" value="ECO:0007669"/>
    <property type="project" value="InterPro"/>
</dbReference>
<feature type="domain" description="DNA mismatch repair protein S5" evidence="8">
    <location>
        <begin position="208"/>
        <end position="350"/>
    </location>
</feature>
<feature type="region of interest" description="Disordered" evidence="6">
    <location>
        <begin position="232"/>
        <end position="251"/>
    </location>
</feature>
<dbReference type="InterPro" id="IPR020568">
    <property type="entry name" value="Ribosomal_Su5_D2-typ_SF"/>
</dbReference>
<dbReference type="Pfam" id="PF13589">
    <property type="entry name" value="HATPase_c_3"/>
    <property type="match status" value="1"/>
</dbReference>
<dbReference type="InterPro" id="IPR014790">
    <property type="entry name" value="MutL_C"/>
</dbReference>
<evidence type="ECO:0000256" key="3">
    <source>
        <dbReference type="ARBA" id="ARBA00022763"/>
    </source>
</evidence>